<dbReference type="GO" id="GO:0046872">
    <property type="term" value="F:metal ion binding"/>
    <property type="evidence" value="ECO:0007669"/>
    <property type="project" value="UniProtKB-KW"/>
</dbReference>
<dbReference type="InterPro" id="IPR005249">
    <property type="entry name" value="YqeK"/>
</dbReference>
<gene>
    <name evidence="5" type="ORF">METZ01_LOCUS186947</name>
</gene>
<dbReference type="Pfam" id="PF01966">
    <property type="entry name" value="HD"/>
    <property type="match status" value="1"/>
</dbReference>
<dbReference type="GO" id="GO:0016787">
    <property type="term" value="F:hydrolase activity"/>
    <property type="evidence" value="ECO:0007669"/>
    <property type="project" value="UniProtKB-KW"/>
</dbReference>
<dbReference type="SUPFAM" id="SSF109604">
    <property type="entry name" value="HD-domain/PDEase-like"/>
    <property type="match status" value="1"/>
</dbReference>
<feature type="non-terminal residue" evidence="5">
    <location>
        <position position="167"/>
    </location>
</feature>
<evidence type="ECO:0000313" key="5">
    <source>
        <dbReference type="EMBL" id="SVB34093.1"/>
    </source>
</evidence>
<evidence type="ECO:0000256" key="3">
    <source>
        <dbReference type="ARBA" id="ARBA00022801"/>
    </source>
</evidence>
<dbReference type="InterPro" id="IPR051094">
    <property type="entry name" value="Diverse_Catalytic_Enzymes"/>
</dbReference>
<keyword evidence="3" id="KW-0378">Hydrolase</keyword>
<organism evidence="5">
    <name type="scientific">marine metagenome</name>
    <dbReference type="NCBI Taxonomy" id="408172"/>
    <lineage>
        <taxon>unclassified sequences</taxon>
        <taxon>metagenomes</taxon>
        <taxon>ecological metagenomes</taxon>
    </lineage>
</organism>
<keyword evidence="2" id="KW-0547">Nucleotide-binding</keyword>
<evidence type="ECO:0000256" key="2">
    <source>
        <dbReference type="ARBA" id="ARBA00022741"/>
    </source>
</evidence>
<keyword evidence="1" id="KW-0479">Metal-binding</keyword>
<feature type="domain" description="HD" evidence="4">
    <location>
        <begin position="21"/>
        <end position="132"/>
    </location>
</feature>
<dbReference type="InterPro" id="IPR006674">
    <property type="entry name" value="HD_domain"/>
</dbReference>
<evidence type="ECO:0000256" key="1">
    <source>
        <dbReference type="ARBA" id="ARBA00022723"/>
    </source>
</evidence>
<evidence type="ECO:0000259" key="4">
    <source>
        <dbReference type="Pfam" id="PF01966"/>
    </source>
</evidence>
<dbReference type="GO" id="GO:0000166">
    <property type="term" value="F:nucleotide binding"/>
    <property type="evidence" value="ECO:0007669"/>
    <property type="project" value="UniProtKB-KW"/>
</dbReference>
<dbReference type="NCBIfam" id="TIGR00488">
    <property type="entry name" value="bis(5'-nucleosyl)-tetraphosphatase (symmetrical) YqeK"/>
    <property type="match status" value="1"/>
</dbReference>
<sequence>MEKLLEAIEKRLSLLPEGLRSHVERTRVMARDIAETHGIDPTRCDIGAAAHDLARHLANDALLDESRSQKLKLSDIEKKEPLLLHGPIAAYWLRIEMNCSDDELIAAVAYHTTGRPKMTPVEKVIFIADKIEPEKVARNTKLDIVLAKAREDLDQAILSYLSFRIRS</sequence>
<protein>
    <recommendedName>
        <fullName evidence="4">HD domain-containing protein</fullName>
    </recommendedName>
</protein>
<dbReference type="PANTHER" id="PTHR35795:SF1">
    <property type="entry name" value="BIS(5'-NUCLEOSYL)-TETRAPHOSPHATASE, SYMMETRICAL"/>
    <property type="match status" value="1"/>
</dbReference>
<dbReference type="PANTHER" id="PTHR35795">
    <property type="entry name" value="SLR1885 PROTEIN"/>
    <property type="match status" value="1"/>
</dbReference>
<reference evidence="5" key="1">
    <citation type="submission" date="2018-05" db="EMBL/GenBank/DDBJ databases">
        <authorList>
            <person name="Lanie J.A."/>
            <person name="Ng W.-L."/>
            <person name="Kazmierczak K.M."/>
            <person name="Andrzejewski T.M."/>
            <person name="Davidsen T.M."/>
            <person name="Wayne K.J."/>
            <person name="Tettelin H."/>
            <person name="Glass J.I."/>
            <person name="Rusch D."/>
            <person name="Podicherti R."/>
            <person name="Tsui H.-C.T."/>
            <person name="Winkler M.E."/>
        </authorList>
    </citation>
    <scope>NUCLEOTIDE SEQUENCE</scope>
</reference>
<dbReference type="EMBL" id="UINC01037899">
    <property type="protein sequence ID" value="SVB34093.1"/>
    <property type="molecule type" value="Genomic_DNA"/>
</dbReference>
<proteinExistence type="predicted"/>
<dbReference type="AlphaFoldDB" id="A0A382D8Z6"/>
<name>A0A382D8Z6_9ZZZZ</name>
<dbReference type="Gene3D" id="1.10.3210.10">
    <property type="entry name" value="Hypothetical protein af1432"/>
    <property type="match status" value="1"/>
</dbReference>
<accession>A0A382D8Z6</accession>